<dbReference type="GO" id="GO:0005886">
    <property type="term" value="C:plasma membrane"/>
    <property type="evidence" value="ECO:0007669"/>
    <property type="project" value="UniProtKB-SubCell"/>
</dbReference>
<dbReference type="InterPro" id="IPR050790">
    <property type="entry name" value="ExbB/TolQ_transport"/>
</dbReference>
<keyword evidence="5 7" id="KW-0472">Membrane</keyword>
<evidence type="ECO:0000256" key="3">
    <source>
        <dbReference type="ARBA" id="ARBA00022692"/>
    </source>
</evidence>
<feature type="domain" description="MotA/TolQ/ExbB proton channel" evidence="8">
    <location>
        <begin position="113"/>
        <end position="212"/>
    </location>
</feature>
<organism evidence="9 10">
    <name type="scientific">Aeoliella mucimassa</name>
    <dbReference type="NCBI Taxonomy" id="2527972"/>
    <lineage>
        <taxon>Bacteria</taxon>
        <taxon>Pseudomonadati</taxon>
        <taxon>Planctomycetota</taxon>
        <taxon>Planctomycetia</taxon>
        <taxon>Pirellulales</taxon>
        <taxon>Lacipirellulaceae</taxon>
        <taxon>Aeoliella</taxon>
    </lineage>
</organism>
<dbReference type="Pfam" id="PF01618">
    <property type="entry name" value="MotA_ExbB"/>
    <property type="match status" value="1"/>
</dbReference>
<evidence type="ECO:0000256" key="6">
    <source>
        <dbReference type="RuleBase" id="RU004057"/>
    </source>
</evidence>
<comment type="similarity">
    <text evidence="6">Belongs to the exbB/tolQ family.</text>
</comment>
<accession>A0A518AIL4</accession>
<evidence type="ECO:0000256" key="2">
    <source>
        <dbReference type="ARBA" id="ARBA00022475"/>
    </source>
</evidence>
<keyword evidence="2" id="KW-1003">Cell membrane</keyword>
<comment type="subcellular location">
    <subcellularLocation>
        <location evidence="1">Cell membrane</location>
        <topology evidence="1">Multi-pass membrane protein</topology>
    </subcellularLocation>
    <subcellularLocation>
        <location evidence="6">Membrane</location>
        <topology evidence="6">Multi-pass membrane protein</topology>
    </subcellularLocation>
</comment>
<dbReference type="AlphaFoldDB" id="A0A518AIL4"/>
<evidence type="ECO:0000259" key="8">
    <source>
        <dbReference type="Pfam" id="PF01618"/>
    </source>
</evidence>
<keyword evidence="6" id="KW-0813">Transport</keyword>
<dbReference type="PANTHER" id="PTHR30625">
    <property type="entry name" value="PROTEIN TOLQ"/>
    <property type="match status" value="1"/>
</dbReference>
<evidence type="ECO:0000313" key="9">
    <source>
        <dbReference type="EMBL" id="QDU54540.1"/>
    </source>
</evidence>
<dbReference type="PANTHER" id="PTHR30625:SF17">
    <property type="entry name" value="TOLQ-RELATED"/>
    <property type="match status" value="1"/>
</dbReference>
<dbReference type="Proteomes" id="UP000315750">
    <property type="component" value="Chromosome"/>
</dbReference>
<gene>
    <name evidence="9" type="primary">exbB_1</name>
    <name evidence="9" type="ORF">Pan181_07230</name>
</gene>
<evidence type="ECO:0000256" key="7">
    <source>
        <dbReference type="SAM" id="Phobius"/>
    </source>
</evidence>
<feature type="transmembrane region" description="Helical" evidence="7">
    <location>
        <begin position="26"/>
        <end position="53"/>
    </location>
</feature>
<feature type="transmembrane region" description="Helical" evidence="7">
    <location>
        <begin position="178"/>
        <end position="202"/>
    </location>
</feature>
<proteinExistence type="inferred from homology"/>
<name>A0A518AIL4_9BACT</name>
<keyword evidence="3 7" id="KW-0812">Transmembrane</keyword>
<keyword evidence="4 7" id="KW-1133">Transmembrane helix</keyword>
<dbReference type="EMBL" id="CP036278">
    <property type="protein sequence ID" value="QDU54540.1"/>
    <property type="molecule type" value="Genomic_DNA"/>
</dbReference>
<keyword evidence="10" id="KW-1185">Reference proteome</keyword>
<sequence>MASTSYAQNDGAAQQPAASADSFIDIIFSGGIVGFLIVSLLVLLSIAGMALAVEHLLTIRRKNLIPDELVAGLTESLAQGQVGHAVQKCESYPSALGAMTSAALAEVEAGWPAMEKAMEEEAAEQAGRLFRKIEYLSLLGNIAPMVGLLGTVVGMILAFREVADTQGAARAGQLASGIYQALVTTVGGLLIAIPSLAAYAVFRNRVDGLMAETVSTTRRLLVPVKKILLKRQNNQPGQST</sequence>
<evidence type="ECO:0000313" key="10">
    <source>
        <dbReference type="Proteomes" id="UP000315750"/>
    </source>
</evidence>
<keyword evidence="6" id="KW-0653">Protein transport</keyword>
<evidence type="ECO:0000256" key="4">
    <source>
        <dbReference type="ARBA" id="ARBA00022989"/>
    </source>
</evidence>
<evidence type="ECO:0000256" key="5">
    <source>
        <dbReference type="ARBA" id="ARBA00023136"/>
    </source>
</evidence>
<dbReference type="InterPro" id="IPR002898">
    <property type="entry name" value="MotA_ExbB_proton_chnl"/>
</dbReference>
<feature type="transmembrane region" description="Helical" evidence="7">
    <location>
        <begin position="138"/>
        <end position="158"/>
    </location>
</feature>
<dbReference type="GO" id="GO:0017038">
    <property type="term" value="P:protein import"/>
    <property type="evidence" value="ECO:0007669"/>
    <property type="project" value="TreeGrafter"/>
</dbReference>
<evidence type="ECO:0000256" key="1">
    <source>
        <dbReference type="ARBA" id="ARBA00004651"/>
    </source>
</evidence>
<protein>
    <submittedName>
        <fullName evidence="9">Biopolymer transport protein ExbB</fullName>
    </submittedName>
</protein>
<dbReference type="KEGG" id="amuc:Pan181_07230"/>
<reference evidence="9 10" key="1">
    <citation type="submission" date="2019-02" db="EMBL/GenBank/DDBJ databases">
        <title>Deep-cultivation of Planctomycetes and their phenomic and genomic characterization uncovers novel biology.</title>
        <authorList>
            <person name="Wiegand S."/>
            <person name="Jogler M."/>
            <person name="Boedeker C."/>
            <person name="Pinto D."/>
            <person name="Vollmers J."/>
            <person name="Rivas-Marin E."/>
            <person name="Kohn T."/>
            <person name="Peeters S.H."/>
            <person name="Heuer A."/>
            <person name="Rast P."/>
            <person name="Oberbeckmann S."/>
            <person name="Bunk B."/>
            <person name="Jeske O."/>
            <person name="Meyerdierks A."/>
            <person name="Storesund J.E."/>
            <person name="Kallscheuer N."/>
            <person name="Luecker S."/>
            <person name="Lage O.M."/>
            <person name="Pohl T."/>
            <person name="Merkel B.J."/>
            <person name="Hornburger P."/>
            <person name="Mueller R.-W."/>
            <person name="Bruemmer F."/>
            <person name="Labrenz M."/>
            <person name="Spormann A.M."/>
            <person name="Op den Camp H."/>
            <person name="Overmann J."/>
            <person name="Amann R."/>
            <person name="Jetten M.S.M."/>
            <person name="Mascher T."/>
            <person name="Medema M.H."/>
            <person name="Devos D.P."/>
            <person name="Kaster A.-K."/>
            <person name="Ovreas L."/>
            <person name="Rohde M."/>
            <person name="Galperin M.Y."/>
            <person name="Jogler C."/>
        </authorList>
    </citation>
    <scope>NUCLEOTIDE SEQUENCE [LARGE SCALE GENOMIC DNA]</scope>
    <source>
        <strain evidence="9 10">Pan181</strain>
    </source>
</reference>